<dbReference type="Gene3D" id="3.40.50.300">
    <property type="entry name" value="P-loop containing nucleotide triphosphate hydrolases"/>
    <property type="match status" value="2"/>
</dbReference>
<evidence type="ECO:0000256" key="7">
    <source>
        <dbReference type="SAM" id="MobiDB-lite"/>
    </source>
</evidence>
<feature type="domain" description="Helicase ATP-binding" evidence="8">
    <location>
        <begin position="68"/>
        <end position="241"/>
    </location>
</feature>
<sequence length="717" mass="78241">MLDAGHVSPTSSPEDDAAAPSEAAPSSDVSSAPSGAGDFASLGLPRPLVTGLARDGITEPFPIQSAAIPDVLAGHDVLGRGQTGSGKTLAFGLPTMARIAGERALPKRPLAIVLVPTRELALQVADTLEPLGRGLSLRTRTVVGGMSMGRQIESLRRGVEIIVATPGRLTDLMEQGECSLQDVQVTVLDEADHMCDLGFFPVVSAILNATPSDGQRLLFSATLDGDVDKLVQKFLTDPVTHSLAPAASSVATMEHHLLQVHRDDKVDVTAEIANREGRTILFVRTQHGVDRVVKQLARVGVRAGGLHGGKRQNQRTRILGEFREGNVKVLVCTDVAARGIHVDDVSLVLHVDPPMDHKSYLHRGGRTARAGESGSVVTLVMPNERRSTDAMTRRAGITPSRHRVRPGDEVLAEVAGARQPSGEAIPVWEPDVRKPLRPRREGPAGEGRPRRFGDRKERRFDRDGRGFRGGQEGRSFGADRGAGEGHERRESRPFRGNRDGGDRPFRDDRERRPFRDERQGRDDRPVQGDRDGGDRPFRDDRERRPFRDERQGRDDRPFRQDRDGGSYRGGRESGSYRGDRESGSYQGDRESGSYQGDRRGQGDRPFRSDRDGGSYRGDRDGRQNHGDRGYQGDRSRGSFGEGRGSHGGFRDQSRGQSGEGRPEQRGGSRDGERGGHRDGERRPDSRGDFRTPRGGGFRQGGRPGGRAGGHSGNRYGR</sequence>
<dbReference type="InterPro" id="IPR001650">
    <property type="entry name" value="Helicase_C-like"/>
</dbReference>
<dbReference type="InterPro" id="IPR014014">
    <property type="entry name" value="RNA_helicase_DEAD_Q_motif"/>
</dbReference>
<feature type="short sequence motif" description="Q motif" evidence="6">
    <location>
        <begin position="37"/>
        <end position="65"/>
    </location>
</feature>
<comment type="similarity">
    <text evidence="5">Belongs to the DEAD box helicase family.</text>
</comment>
<evidence type="ECO:0000259" key="8">
    <source>
        <dbReference type="PROSITE" id="PS51192"/>
    </source>
</evidence>
<feature type="region of interest" description="Disordered" evidence="7">
    <location>
        <begin position="416"/>
        <end position="717"/>
    </location>
</feature>
<dbReference type="Pfam" id="PF00271">
    <property type="entry name" value="Helicase_C"/>
    <property type="match status" value="1"/>
</dbReference>
<dbReference type="PROSITE" id="PS51194">
    <property type="entry name" value="HELICASE_CTER"/>
    <property type="match status" value="1"/>
</dbReference>
<dbReference type="CDD" id="cd18787">
    <property type="entry name" value="SF2_C_DEAD"/>
    <property type="match status" value="1"/>
</dbReference>
<feature type="compositionally biased region" description="Basic and acidic residues" evidence="7">
    <location>
        <begin position="577"/>
        <end position="636"/>
    </location>
</feature>
<dbReference type="InterPro" id="IPR014001">
    <property type="entry name" value="Helicase_ATP-bd"/>
</dbReference>
<dbReference type="Pfam" id="PF00270">
    <property type="entry name" value="DEAD"/>
    <property type="match status" value="1"/>
</dbReference>
<dbReference type="SUPFAM" id="SSF52540">
    <property type="entry name" value="P-loop containing nucleoside triphosphate hydrolases"/>
    <property type="match status" value="1"/>
</dbReference>
<gene>
    <name evidence="11" type="ORF">ACFYXI_32910</name>
</gene>
<feature type="compositionally biased region" description="Low complexity" evidence="7">
    <location>
        <begin position="8"/>
        <end position="37"/>
    </location>
</feature>
<feature type="compositionally biased region" description="Basic and acidic residues" evidence="7">
    <location>
        <begin position="660"/>
        <end position="691"/>
    </location>
</feature>
<keyword evidence="1" id="KW-0547">Nucleotide-binding</keyword>
<dbReference type="PROSITE" id="PS51195">
    <property type="entry name" value="Q_MOTIF"/>
    <property type="match status" value="1"/>
</dbReference>
<comment type="caution">
    <text evidence="11">The sequence shown here is derived from an EMBL/GenBank/DDBJ whole genome shotgun (WGS) entry which is preliminary data.</text>
</comment>
<proteinExistence type="inferred from homology"/>
<evidence type="ECO:0000256" key="5">
    <source>
        <dbReference type="ARBA" id="ARBA00038437"/>
    </source>
</evidence>
<dbReference type="Proteomes" id="UP001602013">
    <property type="component" value="Unassembled WGS sequence"/>
</dbReference>
<feature type="compositionally biased region" description="Gly residues" evidence="7">
    <location>
        <begin position="693"/>
        <end position="711"/>
    </location>
</feature>
<accession>A0ABW6SZQ3</accession>
<name>A0ABW6SZQ3_9ACTN</name>
<feature type="region of interest" description="Disordered" evidence="7">
    <location>
        <begin position="1"/>
        <end position="37"/>
    </location>
</feature>
<evidence type="ECO:0000256" key="1">
    <source>
        <dbReference type="ARBA" id="ARBA00022741"/>
    </source>
</evidence>
<keyword evidence="3 11" id="KW-0347">Helicase</keyword>
<reference evidence="11 12" key="1">
    <citation type="submission" date="2024-10" db="EMBL/GenBank/DDBJ databases">
        <title>The Natural Products Discovery Center: Release of the First 8490 Sequenced Strains for Exploring Actinobacteria Biosynthetic Diversity.</title>
        <authorList>
            <person name="Kalkreuter E."/>
            <person name="Kautsar S.A."/>
            <person name="Yang D."/>
            <person name="Bader C.D."/>
            <person name="Teijaro C.N."/>
            <person name="Fluegel L."/>
            <person name="Davis C.M."/>
            <person name="Simpson J.R."/>
            <person name="Lauterbach L."/>
            <person name="Steele A.D."/>
            <person name="Gui C."/>
            <person name="Meng S."/>
            <person name="Li G."/>
            <person name="Viehrig K."/>
            <person name="Ye F."/>
            <person name="Su P."/>
            <person name="Kiefer A.F."/>
            <person name="Nichols A."/>
            <person name="Cepeda A.J."/>
            <person name="Yan W."/>
            <person name="Fan B."/>
            <person name="Jiang Y."/>
            <person name="Adhikari A."/>
            <person name="Zheng C.-J."/>
            <person name="Schuster L."/>
            <person name="Cowan T.M."/>
            <person name="Smanski M.J."/>
            <person name="Chevrette M.G."/>
            <person name="De Carvalho L.P.S."/>
            <person name="Shen B."/>
        </authorList>
    </citation>
    <scope>NUCLEOTIDE SEQUENCE [LARGE SCALE GENOMIC DNA]</scope>
    <source>
        <strain evidence="11 12">NPDC002173</strain>
    </source>
</reference>
<evidence type="ECO:0000256" key="6">
    <source>
        <dbReference type="PROSITE-ProRule" id="PRU00552"/>
    </source>
</evidence>
<keyword evidence="12" id="KW-1185">Reference proteome</keyword>
<dbReference type="CDD" id="cd00268">
    <property type="entry name" value="DEADc"/>
    <property type="match status" value="1"/>
</dbReference>
<evidence type="ECO:0000256" key="3">
    <source>
        <dbReference type="ARBA" id="ARBA00022806"/>
    </source>
</evidence>
<keyword evidence="2" id="KW-0378">Hydrolase</keyword>
<feature type="domain" description="DEAD-box RNA helicase Q" evidence="10">
    <location>
        <begin position="37"/>
        <end position="65"/>
    </location>
</feature>
<feature type="domain" description="Helicase C-terminal" evidence="9">
    <location>
        <begin position="252"/>
        <end position="433"/>
    </location>
</feature>
<evidence type="ECO:0000256" key="2">
    <source>
        <dbReference type="ARBA" id="ARBA00022801"/>
    </source>
</evidence>
<evidence type="ECO:0000259" key="10">
    <source>
        <dbReference type="PROSITE" id="PS51195"/>
    </source>
</evidence>
<organism evidence="11 12">
    <name type="scientific">Microtetraspora malaysiensis</name>
    <dbReference type="NCBI Taxonomy" id="161358"/>
    <lineage>
        <taxon>Bacteria</taxon>
        <taxon>Bacillati</taxon>
        <taxon>Actinomycetota</taxon>
        <taxon>Actinomycetes</taxon>
        <taxon>Streptosporangiales</taxon>
        <taxon>Streptosporangiaceae</taxon>
        <taxon>Microtetraspora</taxon>
    </lineage>
</organism>
<dbReference type="EMBL" id="JBIASD010000030">
    <property type="protein sequence ID" value="MFF3670398.1"/>
    <property type="molecule type" value="Genomic_DNA"/>
</dbReference>
<dbReference type="InterPro" id="IPR044742">
    <property type="entry name" value="DEAD/DEAH_RhlB"/>
</dbReference>
<dbReference type="InterPro" id="IPR011545">
    <property type="entry name" value="DEAD/DEAH_box_helicase_dom"/>
</dbReference>
<evidence type="ECO:0000313" key="12">
    <source>
        <dbReference type="Proteomes" id="UP001602013"/>
    </source>
</evidence>
<dbReference type="PROSITE" id="PS51192">
    <property type="entry name" value="HELICASE_ATP_BIND_1"/>
    <property type="match status" value="1"/>
</dbReference>
<dbReference type="SMART" id="SM00490">
    <property type="entry name" value="HELICc"/>
    <property type="match status" value="1"/>
</dbReference>
<evidence type="ECO:0000259" key="9">
    <source>
        <dbReference type="PROSITE" id="PS51194"/>
    </source>
</evidence>
<dbReference type="PANTHER" id="PTHR47959">
    <property type="entry name" value="ATP-DEPENDENT RNA HELICASE RHLE-RELATED"/>
    <property type="match status" value="1"/>
</dbReference>
<dbReference type="InterPro" id="IPR027417">
    <property type="entry name" value="P-loop_NTPase"/>
</dbReference>
<evidence type="ECO:0000256" key="4">
    <source>
        <dbReference type="ARBA" id="ARBA00022840"/>
    </source>
</evidence>
<dbReference type="RefSeq" id="WP_387416620.1">
    <property type="nucleotide sequence ID" value="NZ_JBIASD010000030.1"/>
</dbReference>
<feature type="compositionally biased region" description="Basic and acidic residues" evidence="7">
    <location>
        <begin position="481"/>
        <end position="571"/>
    </location>
</feature>
<dbReference type="PANTHER" id="PTHR47959:SF13">
    <property type="entry name" value="ATP-DEPENDENT RNA HELICASE RHLE"/>
    <property type="match status" value="1"/>
</dbReference>
<feature type="compositionally biased region" description="Basic and acidic residues" evidence="7">
    <location>
        <begin position="430"/>
        <end position="466"/>
    </location>
</feature>
<dbReference type="SMART" id="SM00487">
    <property type="entry name" value="DEXDc"/>
    <property type="match status" value="1"/>
</dbReference>
<keyword evidence="4" id="KW-0067">ATP-binding</keyword>
<evidence type="ECO:0000313" key="11">
    <source>
        <dbReference type="EMBL" id="MFF3670398.1"/>
    </source>
</evidence>
<protein>
    <submittedName>
        <fullName evidence="11">DEAD/DEAH box helicase</fullName>
    </submittedName>
</protein>
<dbReference type="GO" id="GO:0004386">
    <property type="term" value="F:helicase activity"/>
    <property type="evidence" value="ECO:0007669"/>
    <property type="project" value="UniProtKB-KW"/>
</dbReference>
<dbReference type="InterPro" id="IPR050079">
    <property type="entry name" value="DEAD_box_RNA_helicase"/>
</dbReference>